<dbReference type="PANTHER" id="PTHR31490:SF88">
    <property type="entry name" value="BETA-XYLANASE"/>
    <property type="match status" value="1"/>
</dbReference>
<evidence type="ECO:0000256" key="9">
    <source>
        <dbReference type="RuleBase" id="RU361174"/>
    </source>
</evidence>
<keyword evidence="14" id="KW-1185">Reference proteome</keyword>
<comment type="catalytic activity">
    <reaction evidence="1 9">
        <text>Endohydrolysis of (1-&gt;4)-beta-D-xylosidic linkages in xylans.</text>
        <dbReference type="EC" id="3.2.1.8"/>
    </reaction>
</comment>
<accession>A0A2P8C645</accession>
<feature type="domain" description="GH10" evidence="10">
    <location>
        <begin position="36"/>
        <end position="344"/>
    </location>
</feature>
<evidence type="ECO:0000256" key="5">
    <source>
        <dbReference type="ARBA" id="ARBA00022801"/>
    </source>
</evidence>
<proteinExistence type="inferred from homology"/>
<reference evidence="11 14" key="2">
    <citation type="submission" date="2019-10" db="EMBL/GenBank/DDBJ databases">
        <title>Prolixibacter strains distinguished by the presence of nitrate reductase genes were adept at nitrate-dependent anaerobic corrosion of metallic iron and carbon steel.</title>
        <authorList>
            <person name="Iino T."/>
            <person name="Shono N."/>
            <person name="Ito K."/>
            <person name="Nakamura R."/>
            <person name="Sueoka K."/>
            <person name="Harayama S."/>
            <person name="Ohkuma M."/>
        </authorList>
    </citation>
    <scope>NUCLEOTIDE SEQUENCE [LARGE SCALE GENOMIC DNA]</scope>
    <source>
        <strain evidence="11 14">MIC1-1</strain>
    </source>
</reference>
<evidence type="ECO:0000259" key="10">
    <source>
        <dbReference type="PROSITE" id="PS51760"/>
    </source>
</evidence>
<evidence type="ECO:0000256" key="2">
    <source>
        <dbReference type="ARBA" id="ARBA00007495"/>
    </source>
</evidence>
<dbReference type="SMART" id="SM00633">
    <property type="entry name" value="Glyco_10"/>
    <property type="match status" value="1"/>
</dbReference>
<dbReference type="EC" id="3.2.1.8" evidence="9"/>
<dbReference type="GO" id="GO:0045493">
    <property type="term" value="P:xylan catabolic process"/>
    <property type="evidence" value="ECO:0007669"/>
    <property type="project" value="UniProtKB-KW"/>
</dbReference>
<dbReference type="InterPro" id="IPR001000">
    <property type="entry name" value="GH10_dom"/>
</dbReference>
<keyword evidence="7 9" id="KW-0326">Glycosidase</keyword>
<dbReference type="GO" id="GO:0031176">
    <property type="term" value="F:endo-1,4-beta-xylanase activity"/>
    <property type="evidence" value="ECO:0007669"/>
    <property type="project" value="UniProtKB-EC"/>
</dbReference>
<dbReference type="RefSeq" id="WP_106543843.1">
    <property type="nucleotide sequence ID" value="NZ_BLAU01000001.1"/>
</dbReference>
<dbReference type="EMBL" id="PYGC01000016">
    <property type="protein sequence ID" value="PSK80443.1"/>
    <property type="molecule type" value="Genomic_DNA"/>
</dbReference>
<dbReference type="EMBL" id="BLAU01000001">
    <property type="protein sequence ID" value="GET23017.1"/>
    <property type="molecule type" value="Genomic_DNA"/>
</dbReference>
<protein>
    <recommendedName>
        <fullName evidence="9">Beta-xylanase</fullName>
        <ecNumber evidence="9">3.2.1.8</ecNumber>
    </recommendedName>
</protein>
<evidence type="ECO:0000256" key="4">
    <source>
        <dbReference type="ARBA" id="ARBA00022729"/>
    </source>
</evidence>
<dbReference type="PRINTS" id="PR00134">
    <property type="entry name" value="GLHYDRLASE10"/>
</dbReference>
<dbReference type="AlphaFoldDB" id="A0A2P8C645"/>
<comment type="caution">
    <text evidence="12">The sequence shown here is derived from an EMBL/GenBank/DDBJ whole genome shotgun (WGS) entry which is preliminary data.</text>
</comment>
<keyword evidence="6 9" id="KW-0119">Carbohydrate metabolism</keyword>
<dbReference type="InterPro" id="IPR044846">
    <property type="entry name" value="GH10"/>
</dbReference>
<dbReference type="Gene3D" id="3.20.20.80">
    <property type="entry name" value="Glycosidases"/>
    <property type="match status" value="1"/>
</dbReference>
<dbReference type="PANTHER" id="PTHR31490">
    <property type="entry name" value="GLYCOSYL HYDROLASE"/>
    <property type="match status" value="1"/>
</dbReference>
<evidence type="ECO:0000313" key="13">
    <source>
        <dbReference type="Proteomes" id="UP000240621"/>
    </source>
</evidence>
<sequence>MTKSFLISLLIILVVGETSCVRQDTETLREYAGKRHRNIGVAVHNSFFMDGTNEQYLKILKEEFNTVVAENATKPYMMEPERGTFVFSRADKLAGFAEQNGMKMRGHCLVWHKQIPKWMNNDQLSQEELLSVLKEYITTVVGHLKGKVYAWDVVNEAIDENEPDHYRKSVWMKVIGPGYIDSAFVWAHQADPDALLFYNDYGAEAMNAKSDAVYELVKGMKDRGIPIDGVGLQCHFQVGKIDFDGLKKNMQRLEDLGLQTQITELDISIDTGKENAQTLKQQADAYGKLARIWLEDQNCTAFMIWGLSDQYSWIPSFSNNKRGTPLLWDENFNKKPAYYQVLNQLKEASVN</sequence>
<dbReference type="PROSITE" id="PS51760">
    <property type="entry name" value="GH10_2"/>
    <property type="match status" value="1"/>
</dbReference>
<evidence type="ECO:0000256" key="8">
    <source>
        <dbReference type="ARBA" id="ARBA00023326"/>
    </source>
</evidence>
<evidence type="ECO:0000313" key="11">
    <source>
        <dbReference type="EMBL" id="GET23017.1"/>
    </source>
</evidence>
<evidence type="ECO:0000313" key="14">
    <source>
        <dbReference type="Proteomes" id="UP000396862"/>
    </source>
</evidence>
<evidence type="ECO:0000256" key="7">
    <source>
        <dbReference type="ARBA" id="ARBA00023295"/>
    </source>
</evidence>
<dbReference type="Pfam" id="PF00331">
    <property type="entry name" value="Glyco_hydro_10"/>
    <property type="match status" value="1"/>
</dbReference>
<dbReference type="Proteomes" id="UP000240621">
    <property type="component" value="Unassembled WGS sequence"/>
</dbReference>
<evidence type="ECO:0000256" key="6">
    <source>
        <dbReference type="ARBA" id="ARBA00023277"/>
    </source>
</evidence>
<evidence type="ECO:0000313" key="12">
    <source>
        <dbReference type="EMBL" id="PSK80443.1"/>
    </source>
</evidence>
<keyword evidence="8 9" id="KW-0624">Polysaccharide degradation</keyword>
<keyword evidence="3 12" id="KW-0858">Xylan degradation</keyword>
<dbReference type="OrthoDB" id="9809277at2"/>
<name>A0A2P8C645_9BACT</name>
<keyword evidence="5 9" id="KW-0378">Hydrolase</keyword>
<dbReference type="SUPFAM" id="SSF51445">
    <property type="entry name" value="(Trans)glycosidases"/>
    <property type="match status" value="1"/>
</dbReference>
<organism evidence="12 13">
    <name type="scientific">Prolixibacter denitrificans</name>
    <dbReference type="NCBI Taxonomy" id="1541063"/>
    <lineage>
        <taxon>Bacteria</taxon>
        <taxon>Pseudomonadati</taxon>
        <taxon>Bacteroidota</taxon>
        <taxon>Bacteroidia</taxon>
        <taxon>Marinilabiliales</taxon>
        <taxon>Prolixibacteraceae</taxon>
        <taxon>Prolixibacter</taxon>
    </lineage>
</organism>
<reference evidence="12 13" key="1">
    <citation type="submission" date="2018-03" db="EMBL/GenBank/DDBJ databases">
        <title>Genomic Encyclopedia of Archaeal and Bacterial Type Strains, Phase II (KMG-II): from individual species to whole genera.</title>
        <authorList>
            <person name="Goeker M."/>
        </authorList>
    </citation>
    <scope>NUCLEOTIDE SEQUENCE [LARGE SCALE GENOMIC DNA]</scope>
    <source>
        <strain evidence="12 13">DSM 27267</strain>
    </source>
</reference>
<dbReference type="InterPro" id="IPR017853">
    <property type="entry name" value="GH"/>
</dbReference>
<dbReference type="Proteomes" id="UP000396862">
    <property type="component" value="Unassembled WGS sequence"/>
</dbReference>
<gene>
    <name evidence="12" type="ORF">CLV93_11622</name>
    <name evidence="11" type="ORF">JCM18694_32630</name>
</gene>
<comment type="similarity">
    <text evidence="2 9">Belongs to the glycosyl hydrolase 10 (cellulase F) family.</text>
</comment>
<keyword evidence="4" id="KW-0732">Signal</keyword>
<evidence type="ECO:0000256" key="3">
    <source>
        <dbReference type="ARBA" id="ARBA00022651"/>
    </source>
</evidence>
<evidence type="ECO:0000256" key="1">
    <source>
        <dbReference type="ARBA" id="ARBA00000681"/>
    </source>
</evidence>